<dbReference type="AlphaFoldDB" id="A0ABD0Z5Y3"/>
<evidence type="ECO:0000259" key="1">
    <source>
        <dbReference type="PROSITE" id="PS50994"/>
    </source>
</evidence>
<accession>A0ABD0Z5Y3</accession>
<dbReference type="PANTHER" id="PTHR45835:SF99">
    <property type="entry name" value="CHROMO DOMAIN-CONTAINING PROTEIN-RELATED"/>
    <property type="match status" value="1"/>
</dbReference>
<keyword evidence="3" id="KW-1185">Reference proteome</keyword>
<dbReference type="Pfam" id="PF24626">
    <property type="entry name" value="SH3_Tf2-1"/>
    <property type="match status" value="1"/>
</dbReference>
<organism evidence="2 3">
    <name type="scientific">Cardamine amara subsp. amara</name>
    <dbReference type="NCBI Taxonomy" id="228776"/>
    <lineage>
        <taxon>Eukaryota</taxon>
        <taxon>Viridiplantae</taxon>
        <taxon>Streptophyta</taxon>
        <taxon>Embryophyta</taxon>
        <taxon>Tracheophyta</taxon>
        <taxon>Spermatophyta</taxon>
        <taxon>Magnoliopsida</taxon>
        <taxon>eudicotyledons</taxon>
        <taxon>Gunneridae</taxon>
        <taxon>Pentapetalae</taxon>
        <taxon>rosids</taxon>
        <taxon>malvids</taxon>
        <taxon>Brassicales</taxon>
        <taxon>Brassicaceae</taxon>
        <taxon>Cardamineae</taxon>
        <taxon>Cardamine</taxon>
    </lineage>
</organism>
<protein>
    <recommendedName>
        <fullName evidence="1">Integrase catalytic domain-containing protein</fullName>
    </recommendedName>
</protein>
<feature type="domain" description="Integrase catalytic" evidence="1">
    <location>
        <begin position="1"/>
        <end position="150"/>
    </location>
</feature>
<dbReference type="Gene3D" id="3.30.420.10">
    <property type="entry name" value="Ribonuclease H-like superfamily/Ribonuclease H"/>
    <property type="match status" value="1"/>
</dbReference>
<dbReference type="EMBL" id="JBANAX010000880">
    <property type="protein sequence ID" value="KAL1190115.1"/>
    <property type="molecule type" value="Genomic_DNA"/>
</dbReference>
<dbReference type="SUPFAM" id="SSF53098">
    <property type="entry name" value="Ribonuclease H-like"/>
    <property type="match status" value="1"/>
</dbReference>
<name>A0ABD0Z5Y3_CARAN</name>
<dbReference type="Pfam" id="PF00665">
    <property type="entry name" value="rve"/>
    <property type="match status" value="1"/>
</dbReference>
<dbReference type="InterPro" id="IPR001584">
    <property type="entry name" value="Integrase_cat-core"/>
</dbReference>
<dbReference type="PANTHER" id="PTHR45835">
    <property type="entry name" value="YALI0A06105P"/>
    <property type="match status" value="1"/>
</dbReference>
<gene>
    <name evidence="2" type="ORF">V5N11_015536</name>
</gene>
<dbReference type="InterPro" id="IPR012337">
    <property type="entry name" value="RNaseH-like_sf"/>
</dbReference>
<sequence>MDFVTGLPVCDKKNAIWVIVDRLTKAAHFLPMCKKDSVERLTELYVKEIVRLHGVAASIVSDRDSKFSGKFWRELQKKFGTKVHMSTAHHPQTDGQSEHTIQTLEDILRACVLDWGDRWIDHLGLAEFSYNNSYHASIGMSPFEASYGRPCCTPVCWTQVGERSILGRDFVQDTTERIKVVKAKMKESQDRQKGYADQHHRDLELSPRYIGPYKILERIGPVAYKLEFPPVMFAFHKVFHVSMLKKCITSRDTVLPSVPSELHANMSIAGRPVKVIGKKKKVVKKKSIIMLNMVWDREEEEEVTWEPEEVIKVHFKKWFGKQVKTKKDDGSEDESN</sequence>
<evidence type="ECO:0000313" key="2">
    <source>
        <dbReference type="EMBL" id="KAL1190115.1"/>
    </source>
</evidence>
<dbReference type="InterPro" id="IPR036397">
    <property type="entry name" value="RNaseH_sf"/>
</dbReference>
<dbReference type="Proteomes" id="UP001558713">
    <property type="component" value="Unassembled WGS sequence"/>
</dbReference>
<proteinExistence type="predicted"/>
<comment type="caution">
    <text evidence="2">The sequence shown here is derived from an EMBL/GenBank/DDBJ whole genome shotgun (WGS) entry which is preliminary data.</text>
</comment>
<evidence type="ECO:0000313" key="3">
    <source>
        <dbReference type="Proteomes" id="UP001558713"/>
    </source>
</evidence>
<dbReference type="InterPro" id="IPR056924">
    <property type="entry name" value="SH3_Tf2-1"/>
</dbReference>
<reference evidence="2 3" key="1">
    <citation type="submission" date="2024-04" db="EMBL/GenBank/DDBJ databases">
        <title>Genome assembly C_amara_ONT_v2.</title>
        <authorList>
            <person name="Yant L."/>
            <person name="Moore C."/>
            <person name="Slenker M."/>
        </authorList>
    </citation>
    <scope>NUCLEOTIDE SEQUENCE [LARGE SCALE GENOMIC DNA]</scope>
    <source>
        <tissue evidence="2">Leaf</tissue>
    </source>
</reference>
<dbReference type="PROSITE" id="PS50994">
    <property type="entry name" value="INTEGRASE"/>
    <property type="match status" value="1"/>
</dbReference>